<feature type="non-terminal residue" evidence="2">
    <location>
        <position position="1"/>
    </location>
</feature>
<sequence length="99" mass="10727">LQRVSRSHGLHWRTVVLGWALPARALCARAAPCVHVTTHPVPVESAPDSTSFRSAHGTSVCLAPSSAVSPRRCRQMRPSSSTQLRRCCHSTCMSQLHSG</sequence>
<dbReference type="EMBL" id="JYDI01003629">
    <property type="protein sequence ID" value="KRY14925.1"/>
    <property type="molecule type" value="Genomic_DNA"/>
</dbReference>
<dbReference type="Proteomes" id="UP000054653">
    <property type="component" value="Unassembled WGS sequence"/>
</dbReference>
<evidence type="ECO:0000313" key="3">
    <source>
        <dbReference type="Proteomes" id="UP000054653"/>
    </source>
</evidence>
<protein>
    <submittedName>
        <fullName evidence="2">Uncharacterized protein</fullName>
    </submittedName>
</protein>
<name>A0A0V0ZR03_TRIBR</name>
<keyword evidence="1" id="KW-0732">Signal</keyword>
<proteinExistence type="predicted"/>
<evidence type="ECO:0000313" key="2">
    <source>
        <dbReference type="EMBL" id="KRY14925.1"/>
    </source>
</evidence>
<evidence type="ECO:0000256" key="1">
    <source>
        <dbReference type="SAM" id="SignalP"/>
    </source>
</evidence>
<feature type="signal peptide" evidence="1">
    <location>
        <begin position="1"/>
        <end position="25"/>
    </location>
</feature>
<accession>A0A0V0ZR03</accession>
<feature type="chain" id="PRO_5006873912" evidence="1">
    <location>
        <begin position="26"/>
        <end position="99"/>
    </location>
</feature>
<keyword evidence="3" id="KW-1185">Reference proteome</keyword>
<comment type="caution">
    <text evidence="2">The sequence shown here is derived from an EMBL/GenBank/DDBJ whole genome shotgun (WGS) entry which is preliminary data.</text>
</comment>
<organism evidence="2 3">
    <name type="scientific">Trichinella britovi</name>
    <name type="common">Parasitic roundworm</name>
    <dbReference type="NCBI Taxonomy" id="45882"/>
    <lineage>
        <taxon>Eukaryota</taxon>
        <taxon>Metazoa</taxon>
        <taxon>Ecdysozoa</taxon>
        <taxon>Nematoda</taxon>
        <taxon>Enoplea</taxon>
        <taxon>Dorylaimia</taxon>
        <taxon>Trichinellida</taxon>
        <taxon>Trichinellidae</taxon>
        <taxon>Trichinella</taxon>
    </lineage>
</organism>
<reference evidence="2 3" key="1">
    <citation type="submission" date="2015-01" db="EMBL/GenBank/DDBJ databases">
        <title>Evolution of Trichinella species and genotypes.</title>
        <authorList>
            <person name="Korhonen P.K."/>
            <person name="Edoardo P."/>
            <person name="Giuseppe L.R."/>
            <person name="Gasser R.B."/>
        </authorList>
    </citation>
    <scope>NUCLEOTIDE SEQUENCE [LARGE SCALE GENOMIC DNA]</scope>
    <source>
        <strain evidence="2">ISS120</strain>
    </source>
</reference>
<dbReference type="AlphaFoldDB" id="A0A0V0ZR03"/>
<gene>
    <name evidence="2" type="ORF">T03_15563</name>
</gene>